<dbReference type="GO" id="GO:0004066">
    <property type="term" value="F:asparagine synthase (glutamine-hydrolyzing) activity"/>
    <property type="evidence" value="ECO:0007669"/>
    <property type="project" value="UniProtKB-EC"/>
</dbReference>
<keyword evidence="6" id="KW-0028">Amino-acid biosynthesis</keyword>
<evidence type="ECO:0000256" key="6">
    <source>
        <dbReference type="ARBA" id="ARBA00022888"/>
    </source>
</evidence>
<dbReference type="InterPro" id="IPR029055">
    <property type="entry name" value="Ntn_hydrolases_N"/>
</dbReference>
<dbReference type="PANTHER" id="PTHR43284:SF1">
    <property type="entry name" value="ASPARAGINE SYNTHETASE"/>
    <property type="match status" value="1"/>
</dbReference>
<keyword evidence="11" id="KW-1185">Reference proteome</keyword>
<evidence type="ECO:0000259" key="9">
    <source>
        <dbReference type="PROSITE" id="PS51278"/>
    </source>
</evidence>
<keyword evidence="6" id="KW-0061">Asparagine biosynthesis</keyword>
<organism evidence="10 11">
    <name type="scientific">Funiculus sociatus GB2-A5</name>
    <dbReference type="NCBI Taxonomy" id="2933946"/>
    <lineage>
        <taxon>Bacteria</taxon>
        <taxon>Bacillati</taxon>
        <taxon>Cyanobacteriota</taxon>
        <taxon>Cyanophyceae</taxon>
        <taxon>Coleofasciculales</taxon>
        <taxon>Coleofasciculaceae</taxon>
        <taxon>Funiculus</taxon>
    </lineage>
</organism>
<dbReference type="InterPro" id="IPR014729">
    <property type="entry name" value="Rossmann-like_a/b/a_fold"/>
</dbReference>
<name>A0ABV0JSS2_9CYAN</name>
<keyword evidence="10" id="KW-0436">Ligase</keyword>
<dbReference type="EMBL" id="JAMPKK010000031">
    <property type="protein sequence ID" value="MEP0865717.1"/>
    <property type="molecule type" value="Genomic_DNA"/>
</dbReference>
<evidence type="ECO:0000256" key="7">
    <source>
        <dbReference type="ARBA" id="ARBA00022962"/>
    </source>
</evidence>
<evidence type="ECO:0000313" key="11">
    <source>
        <dbReference type="Proteomes" id="UP001442494"/>
    </source>
</evidence>
<evidence type="ECO:0000256" key="4">
    <source>
        <dbReference type="ARBA" id="ARBA00022741"/>
    </source>
</evidence>
<dbReference type="SUPFAM" id="SSF52402">
    <property type="entry name" value="Adenine nucleotide alpha hydrolases-like"/>
    <property type="match status" value="1"/>
</dbReference>
<dbReference type="InterPro" id="IPR006426">
    <property type="entry name" value="Asn_synth_AEB"/>
</dbReference>
<evidence type="ECO:0000256" key="2">
    <source>
        <dbReference type="ARBA" id="ARBA00005752"/>
    </source>
</evidence>
<dbReference type="InterPro" id="IPR001962">
    <property type="entry name" value="Asn_synthase"/>
</dbReference>
<dbReference type="PROSITE" id="PS51278">
    <property type="entry name" value="GATASE_TYPE_2"/>
    <property type="match status" value="1"/>
</dbReference>
<feature type="domain" description="Glutamine amidotransferase type-2" evidence="9">
    <location>
        <begin position="2"/>
        <end position="212"/>
    </location>
</feature>
<dbReference type="InterPro" id="IPR033738">
    <property type="entry name" value="AsnB_N"/>
</dbReference>
<dbReference type="Proteomes" id="UP001442494">
    <property type="component" value="Unassembled WGS sequence"/>
</dbReference>
<evidence type="ECO:0000313" key="10">
    <source>
        <dbReference type="EMBL" id="MEP0865717.1"/>
    </source>
</evidence>
<reference evidence="10 11" key="1">
    <citation type="submission" date="2022-04" db="EMBL/GenBank/DDBJ databases">
        <title>Positive selection, recombination, and allopatry shape intraspecific diversity of widespread and dominant cyanobacteria.</title>
        <authorList>
            <person name="Wei J."/>
            <person name="Shu W."/>
            <person name="Hu C."/>
        </authorList>
    </citation>
    <scope>NUCLEOTIDE SEQUENCE [LARGE SCALE GENOMIC DNA]</scope>
    <source>
        <strain evidence="10 11">GB2-A5</strain>
    </source>
</reference>
<dbReference type="Gene3D" id="3.40.50.620">
    <property type="entry name" value="HUPs"/>
    <property type="match status" value="1"/>
</dbReference>
<dbReference type="NCBIfam" id="TIGR01536">
    <property type="entry name" value="asn_synth_AEB"/>
    <property type="match status" value="1"/>
</dbReference>
<comment type="similarity">
    <text evidence="2">Belongs to the asparagine synthetase family.</text>
</comment>
<proteinExistence type="inferred from homology"/>
<gene>
    <name evidence="10" type="primary">asnB</name>
    <name evidence="10" type="ORF">NDI37_14700</name>
</gene>
<dbReference type="CDD" id="cd00712">
    <property type="entry name" value="AsnB"/>
    <property type="match status" value="1"/>
</dbReference>
<dbReference type="InterPro" id="IPR017932">
    <property type="entry name" value="GATase_2_dom"/>
</dbReference>
<accession>A0ABV0JSS2</accession>
<dbReference type="CDD" id="cd01991">
    <property type="entry name" value="Asn_synthase_B_C"/>
    <property type="match status" value="1"/>
</dbReference>
<evidence type="ECO:0000256" key="3">
    <source>
        <dbReference type="ARBA" id="ARBA00012737"/>
    </source>
</evidence>
<sequence length="623" mass="69971">MCGIAVIVSNTEEISEGAIARMTESLQHRGPDAQTCIQLPNCHLGHTRLSIIDVSGGSQPMTEETERYWIVFNGEIYNYRELRRDLERQGWHFRTNSDTEVLLRAYQAHGEAMLTRLNGQFAFVIWDSVERQLFAARDRIGEKPLYWACSSQGACILASEIKALVASGLIQPKIDLVAVDAYLALLYVPPNRTIYENVHTLRPGHALSWKNGQLRQWSYWQPTYSQQPTSDPQELIEKLRFLIAQAVQRQMVADVPVGAFLSGGLDSSTIVALMTQHANQPVSTFAVGFGDLIDELPYARSVAQAYQTNHQEIQVSIPVGEMLERMTAVYDEPFADSSNIPTYCLAEFARRHVKVALSGDGGDELFGGYDWYRWLFASHGSKSGIGRITGLHLIALAWRVLTKLGLPFAAQKDAAVYAHYGASYQRRYPDLWEHHLAISTGLNTNRSQLWGSQKIPETAAAIRQYQPSPDVKSLDRATDFDLQCYLPGDILVKVDRAAMAHGLETRVPFLDVDLVEFVLSLPWQLRFQDGTLKYLLRQSCSNLWPDALQKRSKQGFGAPVWNWIRRPDVQNLLQRVCKPGSPLVALLPGCLAALPNLASQQVWTVLCLGLWLEERSECLNSLE</sequence>
<dbReference type="SUPFAM" id="SSF56235">
    <property type="entry name" value="N-terminal nucleophile aminohydrolases (Ntn hydrolases)"/>
    <property type="match status" value="1"/>
</dbReference>
<comment type="catalytic activity">
    <reaction evidence="8">
        <text>L-aspartate + L-glutamine + ATP + H2O = L-asparagine + L-glutamate + AMP + diphosphate + H(+)</text>
        <dbReference type="Rhea" id="RHEA:12228"/>
        <dbReference type="ChEBI" id="CHEBI:15377"/>
        <dbReference type="ChEBI" id="CHEBI:15378"/>
        <dbReference type="ChEBI" id="CHEBI:29985"/>
        <dbReference type="ChEBI" id="CHEBI:29991"/>
        <dbReference type="ChEBI" id="CHEBI:30616"/>
        <dbReference type="ChEBI" id="CHEBI:33019"/>
        <dbReference type="ChEBI" id="CHEBI:58048"/>
        <dbReference type="ChEBI" id="CHEBI:58359"/>
        <dbReference type="ChEBI" id="CHEBI:456215"/>
        <dbReference type="EC" id="6.3.5.4"/>
    </reaction>
</comment>
<dbReference type="PIRSF" id="PIRSF001589">
    <property type="entry name" value="Asn_synthetase_glu-h"/>
    <property type="match status" value="1"/>
</dbReference>
<dbReference type="RefSeq" id="WP_190421741.1">
    <property type="nucleotide sequence ID" value="NZ_JAMPKK010000031.1"/>
</dbReference>
<keyword evidence="4" id="KW-0547">Nucleotide-binding</keyword>
<comment type="pathway">
    <text evidence="1">Amino-acid biosynthesis; L-asparagine biosynthesis; L-asparagine from L-aspartate (L-Gln route): step 1/1.</text>
</comment>
<comment type="caution">
    <text evidence="10">The sequence shown here is derived from an EMBL/GenBank/DDBJ whole genome shotgun (WGS) entry which is preliminary data.</text>
</comment>
<dbReference type="Pfam" id="PF13537">
    <property type="entry name" value="GATase_7"/>
    <property type="match status" value="1"/>
</dbReference>
<dbReference type="PANTHER" id="PTHR43284">
    <property type="entry name" value="ASPARAGINE SYNTHETASE (GLUTAMINE-HYDROLYZING)"/>
    <property type="match status" value="1"/>
</dbReference>
<evidence type="ECO:0000256" key="1">
    <source>
        <dbReference type="ARBA" id="ARBA00005187"/>
    </source>
</evidence>
<keyword evidence="7" id="KW-0315">Glutamine amidotransferase</keyword>
<dbReference type="EC" id="6.3.5.4" evidence="3"/>
<keyword evidence="5" id="KW-0067">ATP-binding</keyword>
<dbReference type="Pfam" id="PF00733">
    <property type="entry name" value="Asn_synthase"/>
    <property type="match status" value="1"/>
</dbReference>
<evidence type="ECO:0000256" key="8">
    <source>
        <dbReference type="ARBA" id="ARBA00048741"/>
    </source>
</evidence>
<protein>
    <recommendedName>
        <fullName evidence="3">asparagine synthase (glutamine-hydrolyzing)</fullName>
        <ecNumber evidence="3">6.3.5.4</ecNumber>
    </recommendedName>
</protein>
<dbReference type="InterPro" id="IPR051786">
    <property type="entry name" value="ASN_synthetase/amidase"/>
</dbReference>
<dbReference type="Gene3D" id="3.60.20.10">
    <property type="entry name" value="Glutamine Phosphoribosylpyrophosphate, subunit 1, domain 1"/>
    <property type="match status" value="1"/>
</dbReference>
<evidence type="ECO:0000256" key="5">
    <source>
        <dbReference type="ARBA" id="ARBA00022840"/>
    </source>
</evidence>